<keyword evidence="4" id="KW-1185">Reference proteome</keyword>
<accession>A0A2U1IW61</accession>
<keyword evidence="2" id="KW-0732">Signal</keyword>
<dbReference type="EMBL" id="MBFU01001054">
    <property type="protein sequence ID" value="PVZ96962.1"/>
    <property type="molecule type" value="Genomic_DNA"/>
</dbReference>
<protein>
    <submittedName>
        <fullName evidence="3">Uncharacterized protein</fullName>
    </submittedName>
</protein>
<evidence type="ECO:0000313" key="3">
    <source>
        <dbReference type="EMBL" id="PVZ96962.1"/>
    </source>
</evidence>
<evidence type="ECO:0000313" key="4">
    <source>
        <dbReference type="Proteomes" id="UP000245591"/>
    </source>
</evidence>
<feature type="compositionally biased region" description="Low complexity" evidence="1">
    <location>
        <begin position="76"/>
        <end position="90"/>
    </location>
</feature>
<name>A0A2U1IW61_SMIAN</name>
<dbReference type="AlphaFoldDB" id="A0A2U1IW61"/>
<sequence length="213" mass="23411">MKFIQFVLYTQILFASADNYKKTDSVPTTNSDYLLNTPYQQCLKDHYGQSSFEINGASCFCAQDGCVQCTGEPKKTSLPTSTPPSTAIIPTPQPEPQEDTSYQQCLESHGGKSEFEINRATCFCMRDGNVECTGINSPLDRYQQCLRDHGGKPEFTTNGVTCFCMKNGTVECTGIDAPLEPLQQCIKDHDDQSVFTINGAACFCAKDGTVKCI</sequence>
<feature type="chain" id="PRO_5015626657" evidence="2">
    <location>
        <begin position="18"/>
        <end position="213"/>
    </location>
</feature>
<reference evidence="3 4" key="1">
    <citation type="journal article" date="2018" name="MBio">
        <title>Comparative Genomics Reveals the Core Gene Toolbox for the Fungus-Insect Symbiosis.</title>
        <authorList>
            <person name="Wang Y."/>
            <person name="Stata M."/>
            <person name="Wang W."/>
            <person name="Stajich J.E."/>
            <person name="White M.M."/>
            <person name="Moncalvo J.M."/>
        </authorList>
    </citation>
    <scope>NUCLEOTIDE SEQUENCE [LARGE SCALE GENOMIC DNA]</scope>
    <source>
        <strain evidence="3 4">AUS-126-30</strain>
    </source>
</reference>
<organism evidence="3 4">
    <name type="scientific">Smittium angustum</name>
    <dbReference type="NCBI Taxonomy" id="133377"/>
    <lineage>
        <taxon>Eukaryota</taxon>
        <taxon>Fungi</taxon>
        <taxon>Fungi incertae sedis</taxon>
        <taxon>Zoopagomycota</taxon>
        <taxon>Kickxellomycotina</taxon>
        <taxon>Harpellomycetes</taxon>
        <taxon>Harpellales</taxon>
        <taxon>Legeriomycetaceae</taxon>
        <taxon>Smittium</taxon>
    </lineage>
</organism>
<gene>
    <name evidence="3" type="ORF">BB558_007103</name>
</gene>
<dbReference type="Proteomes" id="UP000245591">
    <property type="component" value="Unassembled WGS sequence"/>
</dbReference>
<feature type="signal peptide" evidence="2">
    <location>
        <begin position="1"/>
        <end position="17"/>
    </location>
</feature>
<evidence type="ECO:0000256" key="2">
    <source>
        <dbReference type="SAM" id="SignalP"/>
    </source>
</evidence>
<feature type="region of interest" description="Disordered" evidence="1">
    <location>
        <begin position="75"/>
        <end position="99"/>
    </location>
</feature>
<proteinExistence type="predicted"/>
<comment type="caution">
    <text evidence="3">The sequence shown here is derived from an EMBL/GenBank/DDBJ whole genome shotgun (WGS) entry which is preliminary data.</text>
</comment>
<evidence type="ECO:0000256" key="1">
    <source>
        <dbReference type="SAM" id="MobiDB-lite"/>
    </source>
</evidence>